<dbReference type="EMBL" id="PDNA01000132">
    <property type="protein sequence ID" value="PGH11448.1"/>
    <property type="molecule type" value="Genomic_DNA"/>
</dbReference>
<accession>A0A2B7XS76</accession>
<evidence type="ECO:0000256" key="1">
    <source>
        <dbReference type="SAM" id="MobiDB-lite"/>
    </source>
</evidence>
<organism evidence="3 4">
    <name type="scientific">Polytolypa hystricis (strain UAMH7299)</name>
    <dbReference type="NCBI Taxonomy" id="1447883"/>
    <lineage>
        <taxon>Eukaryota</taxon>
        <taxon>Fungi</taxon>
        <taxon>Dikarya</taxon>
        <taxon>Ascomycota</taxon>
        <taxon>Pezizomycotina</taxon>
        <taxon>Eurotiomycetes</taxon>
        <taxon>Eurotiomycetidae</taxon>
        <taxon>Onygenales</taxon>
        <taxon>Onygenales incertae sedis</taxon>
        <taxon>Polytolypa</taxon>
    </lineage>
</organism>
<dbReference type="InterPro" id="IPR049317">
    <property type="entry name" value="GCIP-like_N"/>
</dbReference>
<feature type="domain" description="Cyclin-D1-binding protein 1-like N-terminal" evidence="2">
    <location>
        <begin position="49"/>
        <end position="197"/>
    </location>
</feature>
<dbReference type="STRING" id="1447883.A0A2B7XS76"/>
<name>A0A2B7XS76_POLH7</name>
<gene>
    <name evidence="3" type="ORF">AJ80_07128</name>
</gene>
<dbReference type="Gene3D" id="1.20.1410.10">
    <property type="entry name" value="I/LWEQ domain"/>
    <property type="match status" value="1"/>
</dbReference>
<comment type="caution">
    <text evidence="3">The sequence shown here is derived from an EMBL/GenBank/DDBJ whole genome shotgun (WGS) entry which is preliminary data.</text>
</comment>
<reference evidence="3 4" key="1">
    <citation type="submission" date="2017-10" db="EMBL/GenBank/DDBJ databases">
        <title>Comparative genomics in systemic dimorphic fungi from Ajellomycetaceae.</title>
        <authorList>
            <person name="Munoz J.F."/>
            <person name="Mcewen J.G."/>
            <person name="Clay O.K."/>
            <person name="Cuomo C.A."/>
        </authorList>
    </citation>
    <scope>NUCLEOTIDE SEQUENCE [LARGE SCALE GENOMIC DNA]</scope>
    <source>
        <strain evidence="3 4">UAMH7299</strain>
    </source>
</reference>
<dbReference type="Gene3D" id="1.20.1420.10">
    <property type="entry name" value="Talin, central domain"/>
    <property type="match status" value="1"/>
</dbReference>
<dbReference type="OrthoDB" id="4088536at2759"/>
<dbReference type="PANTHER" id="PTHR15492:SF1">
    <property type="entry name" value="CYCLIN-D1-BINDING PROTEIN 1"/>
    <property type="match status" value="1"/>
</dbReference>
<feature type="region of interest" description="Disordered" evidence="1">
    <location>
        <begin position="193"/>
        <end position="245"/>
    </location>
</feature>
<dbReference type="AlphaFoldDB" id="A0A2B7XS76"/>
<dbReference type="Pfam" id="PF13324">
    <property type="entry name" value="GCIP_N"/>
    <property type="match status" value="1"/>
</dbReference>
<feature type="compositionally biased region" description="Basic and acidic residues" evidence="1">
    <location>
        <begin position="215"/>
        <end position="227"/>
    </location>
</feature>
<feature type="region of interest" description="Disordered" evidence="1">
    <location>
        <begin position="24"/>
        <end position="44"/>
    </location>
</feature>
<sequence length="397" mass="43662">MAQKLRTTLDATLVLIEQFTNALSSPAQKEQPPRNSGTETNPSPLPLLLAAAQTLKSQTTKLSLLSLNAPFTPSALLTILSAINESILPSLVTGALLCDPEKYTFAFHKEAKVLVKEALTELTTLINDVRGIASEEGKGVDEGVKGVVMTSTGRVWKACDELVTIATDGVVGLVLRKAEEYMKLVADGIRELEEWDPEEDGDDDPFGEDFDDDGVQDHKARDNKNAESDDNDDDEKGEEDEETLAKLQDEKKYLLRLLNPINRIYKSISSPAGLKKLNTTTADDNNSNNNRDLFLSTYASHFDALISKFGEIPDLVDEAAGSLYEHDIDNAVTQTDLLGKLAMGTVQSIRELWVSSMSEQQQQQQHQEGEGEDKFLKWADTWLKVVGEMVKSRSGSS</sequence>
<keyword evidence="4" id="KW-1185">Reference proteome</keyword>
<dbReference type="PANTHER" id="PTHR15492">
    <property type="entry name" value="CYCLIN D1-BINDING PROTEIN 1"/>
    <property type="match status" value="1"/>
</dbReference>
<evidence type="ECO:0000313" key="4">
    <source>
        <dbReference type="Proteomes" id="UP000224634"/>
    </source>
</evidence>
<feature type="compositionally biased region" description="Polar residues" evidence="1">
    <location>
        <begin position="24"/>
        <end position="41"/>
    </location>
</feature>
<evidence type="ECO:0000313" key="3">
    <source>
        <dbReference type="EMBL" id="PGH11448.1"/>
    </source>
</evidence>
<feature type="compositionally biased region" description="Acidic residues" evidence="1">
    <location>
        <begin position="193"/>
        <end position="214"/>
    </location>
</feature>
<protein>
    <recommendedName>
        <fullName evidence="2">Cyclin-D1-binding protein 1-like N-terminal domain-containing protein</fullName>
    </recommendedName>
</protein>
<evidence type="ECO:0000259" key="2">
    <source>
        <dbReference type="Pfam" id="PF13324"/>
    </source>
</evidence>
<dbReference type="GO" id="GO:0005634">
    <property type="term" value="C:nucleus"/>
    <property type="evidence" value="ECO:0007669"/>
    <property type="project" value="TreeGrafter"/>
</dbReference>
<feature type="compositionally biased region" description="Acidic residues" evidence="1">
    <location>
        <begin position="228"/>
        <end position="242"/>
    </location>
</feature>
<dbReference type="InterPro" id="IPR026907">
    <property type="entry name" value="GCIP-like"/>
</dbReference>
<dbReference type="Proteomes" id="UP000224634">
    <property type="component" value="Unassembled WGS sequence"/>
</dbReference>
<proteinExistence type="predicted"/>